<dbReference type="EMBL" id="CAJVCH010037385">
    <property type="protein sequence ID" value="CAG7716288.1"/>
    <property type="molecule type" value="Genomic_DNA"/>
</dbReference>
<organism evidence="2 3">
    <name type="scientific">Allacma fusca</name>
    <dbReference type="NCBI Taxonomy" id="39272"/>
    <lineage>
        <taxon>Eukaryota</taxon>
        <taxon>Metazoa</taxon>
        <taxon>Ecdysozoa</taxon>
        <taxon>Arthropoda</taxon>
        <taxon>Hexapoda</taxon>
        <taxon>Collembola</taxon>
        <taxon>Symphypleona</taxon>
        <taxon>Sminthuridae</taxon>
        <taxon>Allacma</taxon>
    </lineage>
</organism>
<feature type="signal peptide" evidence="1">
    <location>
        <begin position="1"/>
        <end position="20"/>
    </location>
</feature>
<name>A0A8J2JXL0_9HEXA</name>
<proteinExistence type="predicted"/>
<feature type="non-terminal residue" evidence="2">
    <location>
        <position position="1"/>
    </location>
</feature>
<evidence type="ECO:0000313" key="3">
    <source>
        <dbReference type="Proteomes" id="UP000708208"/>
    </source>
</evidence>
<dbReference type="Proteomes" id="UP000708208">
    <property type="component" value="Unassembled WGS sequence"/>
</dbReference>
<dbReference type="AlphaFoldDB" id="A0A8J2JXL0"/>
<comment type="caution">
    <text evidence="2">The sequence shown here is derived from an EMBL/GenBank/DDBJ whole genome shotgun (WGS) entry which is preliminary data.</text>
</comment>
<accession>A0A8J2JXL0</accession>
<gene>
    <name evidence="2" type="ORF">AFUS01_LOCUS5807</name>
</gene>
<sequence>MAVSFNIFLVVTILFSFAFGGDNLNCGNKTEVKQWELCCDDDVYRIQ</sequence>
<evidence type="ECO:0000256" key="1">
    <source>
        <dbReference type="SAM" id="SignalP"/>
    </source>
</evidence>
<keyword evidence="1" id="KW-0732">Signal</keyword>
<protein>
    <submittedName>
        <fullName evidence="2">Uncharacterized protein</fullName>
    </submittedName>
</protein>
<reference evidence="2" key="1">
    <citation type="submission" date="2021-06" db="EMBL/GenBank/DDBJ databases">
        <authorList>
            <person name="Hodson N. C."/>
            <person name="Mongue J. A."/>
            <person name="Jaron S. K."/>
        </authorList>
    </citation>
    <scope>NUCLEOTIDE SEQUENCE</scope>
</reference>
<feature type="chain" id="PRO_5035198657" evidence="1">
    <location>
        <begin position="21"/>
        <end position="47"/>
    </location>
</feature>
<evidence type="ECO:0000313" key="2">
    <source>
        <dbReference type="EMBL" id="CAG7716288.1"/>
    </source>
</evidence>
<keyword evidence="3" id="KW-1185">Reference proteome</keyword>